<gene>
    <name evidence="2" type="ORF">ACFQ2F_03920</name>
</gene>
<comment type="caution">
    <text evidence="2">The sequence shown here is derived from an EMBL/GenBank/DDBJ whole genome shotgun (WGS) entry which is preliminary data.</text>
</comment>
<dbReference type="Proteomes" id="UP001597102">
    <property type="component" value="Unassembled WGS sequence"/>
</dbReference>
<reference evidence="3" key="1">
    <citation type="journal article" date="2019" name="Int. J. Syst. Evol. Microbiol.">
        <title>The Global Catalogue of Microorganisms (GCM) 10K type strain sequencing project: providing services to taxonomists for standard genome sequencing and annotation.</title>
        <authorList>
            <consortium name="The Broad Institute Genomics Platform"/>
            <consortium name="The Broad Institute Genome Sequencing Center for Infectious Disease"/>
            <person name="Wu L."/>
            <person name="Ma J."/>
        </authorList>
    </citation>
    <scope>NUCLEOTIDE SEQUENCE [LARGE SCALE GENOMIC DNA]</scope>
    <source>
        <strain evidence="3">CCUG 61697</strain>
    </source>
</reference>
<protein>
    <submittedName>
        <fullName evidence="2">Uncharacterized protein</fullName>
    </submittedName>
</protein>
<keyword evidence="3" id="KW-1185">Reference proteome</keyword>
<organism evidence="2 3">
    <name type="scientific">Methyloligella solikamskensis</name>
    <dbReference type="NCBI Taxonomy" id="1177756"/>
    <lineage>
        <taxon>Bacteria</taxon>
        <taxon>Pseudomonadati</taxon>
        <taxon>Pseudomonadota</taxon>
        <taxon>Alphaproteobacteria</taxon>
        <taxon>Hyphomicrobiales</taxon>
        <taxon>Hyphomicrobiaceae</taxon>
        <taxon>Methyloligella</taxon>
    </lineage>
</organism>
<proteinExistence type="predicted"/>
<evidence type="ECO:0000313" key="2">
    <source>
        <dbReference type="EMBL" id="MFD0986236.1"/>
    </source>
</evidence>
<sequence>MSDFEVTVTGARRITPNRGRIAIGPALRWLIRPRIKTWLLLVIISLGLIYGTPHLMIAYRCHKAYGQCVTYSDCRYIGIQGWRHGRPVNGQCSYVRIMPIDWH</sequence>
<keyword evidence="1" id="KW-1133">Transmembrane helix</keyword>
<name>A0ABW3J7G7_9HYPH</name>
<feature type="transmembrane region" description="Helical" evidence="1">
    <location>
        <begin position="38"/>
        <end position="59"/>
    </location>
</feature>
<evidence type="ECO:0000256" key="1">
    <source>
        <dbReference type="SAM" id="Phobius"/>
    </source>
</evidence>
<keyword evidence="1" id="KW-0812">Transmembrane</keyword>
<dbReference type="RefSeq" id="WP_379085979.1">
    <property type="nucleotide sequence ID" value="NZ_JBHTJO010000001.1"/>
</dbReference>
<evidence type="ECO:0000313" key="3">
    <source>
        <dbReference type="Proteomes" id="UP001597102"/>
    </source>
</evidence>
<keyword evidence="1" id="KW-0472">Membrane</keyword>
<accession>A0ABW3J7G7</accession>
<dbReference type="EMBL" id="JBHTJO010000001">
    <property type="protein sequence ID" value="MFD0986236.1"/>
    <property type="molecule type" value="Genomic_DNA"/>
</dbReference>